<dbReference type="Proteomes" id="UP001234297">
    <property type="component" value="Chromosome 2"/>
</dbReference>
<evidence type="ECO:0000313" key="1">
    <source>
        <dbReference type="EMBL" id="KAJ8644058.1"/>
    </source>
</evidence>
<organism evidence="1 2">
    <name type="scientific">Persea americana</name>
    <name type="common">Avocado</name>
    <dbReference type="NCBI Taxonomy" id="3435"/>
    <lineage>
        <taxon>Eukaryota</taxon>
        <taxon>Viridiplantae</taxon>
        <taxon>Streptophyta</taxon>
        <taxon>Embryophyta</taxon>
        <taxon>Tracheophyta</taxon>
        <taxon>Spermatophyta</taxon>
        <taxon>Magnoliopsida</taxon>
        <taxon>Magnoliidae</taxon>
        <taxon>Laurales</taxon>
        <taxon>Lauraceae</taxon>
        <taxon>Persea</taxon>
    </lineage>
</organism>
<sequence>MSFESLESLTSFLFDDTQPIITTPEEMKIYNEIYLDFQKCLDPEPITSFEKANTTTLSGATAEEVEPVATLGEMNTSTDIKAPAGEAIEHPKEEHQLGITSSPSEVITAPPPVTELSMNGREKITEELQRPDLLTEGWTTDIKVQEKGSSAGEKDQVIRIIDPSK</sequence>
<evidence type="ECO:0000313" key="2">
    <source>
        <dbReference type="Proteomes" id="UP001234297"/>
    </source>
</evidence>
<dbReference type="EMBL" id="CM056810">
    <property type="protein sequence ID" value="KAJ8644058.1"/>
    <property type="molecule type" value="Genomic_DNA"/>
</dbReference>
<keyword evidence="2" id="KW-1185">Reference proteome</keyword>
<protein>
    <submittedName>
        <fullName evidence="1">Uncharacterized protein</fullName>
    </submittedName>
</protein>
<reference evidence="1 2" key="1">
    <citation type="journal article" date="2022" name="Hortic Res">
        <title>A haplotype resolved chromosomal level avocado genome allows analysis of novel avocado genes.</title>
        <authorList>
            <person name="Nath O."/>
            <person name="Fletcher S.J."/>
            <person name="Hayward A."/>
            <person name="Shaw L.M."/>
            <person name="Masouleh A.K."/>
            <person name="Furtado A."/>
            <person name="Henry R.J."/>
            <person name="Mitter N."/>
        </authorList>
    </citation>
    <scope>NUCLEOTIDE SEQUENCE [LARGE SCALE GENOMIC DNA]</scope>
    <source>
        <strain evidence="2">cv. Hass</strain>
    </source>
</reference>
<proteinExistence type="predicted"/>
<comment type="caution">
    <text evidence="1">The sequence shown here is derived from an EMBL/GenBank/DDBJ whole genome shotgun (WGS) entry which is preliminary data.</text>
</comment>
<accession>A0ACC2MEW8</accession>
<name>A0ACC2MEW8_PERAE</name>
<gene>
    <name evidence="1" type="ORF">MRB53_005806</name>
</gene>